<keyword evidence="6" id="KW-1185">Reference proteome</keyword>
<accession>I2F842</accession>
<organism evidence="5 6">
    <name type="scientific">Mesotoga prima MesG1.Ag.4.2</name>
    <dbReference type="NCBI Taxonomy" id="660470"/>
    <lineage>
        <taxon>Bacteria</taxon>
        <taxon>Thermotogati</taxon>
        <taxon>Thermotogota</taxon>
        <taxon>Thermotogae</taxon>
        <taxon>Kosmotogales</taxon>
        <taxon>Kosmotogaceae</taxon>
        <taxon>Mesotoga</taxon>
    </lineage>
</organism>
<dbReference type="Pfam" id="PF01301">
    <property type="entry name" value="Glyco_hydro_35"/>
    <property type="match status" value="1"/>
</dbReference>
<evidence type="ECO:0000259" key="4">
    <source>
        <dbReference type="Pfam" id="PF22369"/>
    </source>
</evidence>
<evidence type="ECO:0000256" key="1">
    <source>
        <dbReference type="ARBA" id="ARBA00009809"/>
    </source>
</evidence>
<evidence type="ECO:0000313" key="6">
    <source>
        <dbReference type="Proteomes" id="UP000002881"/>
    </source>
</evidence>
<dbReference type="InterPro" id="IPR054746">
    <property type="entry name" value="GLMA-like_second"/>
</dbReference>
<gene>
    <name evidence="5" type="ORF">Theba_2484</name>
</gene>
<name>I2F842_9BACT</name>
<dbReference type="AlphaFoldDB" id="I2F842"/>
<dbReference type="InterPro" id="IPR031330">
    <property type="entry name" value="Gly_Hdrlase_35_cat"/>
</dbReference>
<dbReference type="PRINTS" id="PR00742">
    <property type="entry name" value="GLHYDRLASE35"/>
</dbReference>
<comment type="similarity">
    <text evidence="1 2">Belongs to the glycosyl hydrolase 35 family.</text>
</comment>
<dbReference type="InterPro" id="IPR029062">
    <property type="entry name" value="Class_I_gatase-like"/>
</dbReference>
<dbReference type="Gene3D" id="3.40.50.880">
    <property type="match status" value="1"/>
</dbReference>
<dbReference type="InterPro" id="IPR017853">
    <property type="entry name" value="GH"/>
</dbReference>
<sequence length="696" mass="79437">MKRVECRDGKFVIDGRERFLFSAEMHYFRVPAGDWFDRLEKIRRAGFDTLSFYVPWFWHETKEGETDFEGRTSPERDLTGFTRLAMEYGFDLIIKPGPYIMSELKNEGLPDWLYMKHPDGIALTSEGKPHPTRVFSYLHPGFLDCVRKWYASIAKAIRESDAIMIQLDNEVGMLHWVTSTGDYSPVALAHFREYLTARAPELLAELEAWSYGKQFGFPLNVEYHRFMRQYFREYLETLSRFMDEECIDLPKIINIHGFDTLEYAKRGKNYPIGVSQLKAAADIPRAVLSGDYYIGNIVHENFTDISISNSIMTAVENPAQPLFSAEFQSGFQHDRPKLMPSSIDLSSLLCIAGGMNAINYYLFVGGRNPEGSGLMGSAHDWQAPIGASGELRGSYNKIKELISTVRPSEKELLNAKPAFDTWFGFISSYYAGEFFAQDGYPFARTKAHRDMATFDGLLRGLFLLNYTAGAVDLEAVEEIDPTKRPILWVFSGPFMPAGVQKKLVRYMESGGRLVLFPALPEREEHGRECAIIRDRLNVEKGKERDWSMARIFGLEINAFYTESYRELSGLSPFGFDEEGSACAFYGSVGQGEIVMLGCGIELEREYKLEVLRRLCEHLGIERNVEIKGEFIDAWLRKGEGVDFLFLNNYDDYDKTITVKTGDLEFEATVKGRAGLIVRLDGSFRERKKFEARKAVF</sequence>
<feature type="domain" description="GLMA-like second" evidence="4">
    <location>
        <begin position="445"/>
        <end position="553"/>
    </location>
</feature>
<dbReference type="HOGENOM" id="CLU_395770_0_0_0"/>
<dbReference type="STRING" id="660470.Theba_2484"/>
<dbReference type="Gene3D" id="3.20.20.80">
    <property type="entry name" value="Glycosidases"/>
    <property type="match status" value="1"/>
</dbReference>
<dbReference type="GO" id="GO:0005975">
    <property type="term" value="P:carbohydrate metabolic process"/>
    <property type="evidence" value="ECO:0007669"/>
    <property type="project" value="InterPro"/>
</dbReference>
<protein>
    <submittedName>
        <fullName evidence="5">Beta-galactosidase</fullName>
    </submittedName>
</protein>
<dbReference type="GO" id="GO:0004553">
    <property type="term" value="F:hydrolase activity, hydrolyzing O-glycosyl compounds"/>
    <property type="evidence" value="ECO:0007669"/>
    <property type="project" value="InterPro"/>
</dbReference>
<dbReference type="InterPro" id="IPR001944">
    <property type="entry name" value="Glycoside_Hdrlase_35"/>
</dbReference>
<dbReference type="eggNOG" id="COG1874">
    <property type="taxonomic scope" value="Bacteria"/>
</dbReference>
<evidence type="ECO:0000256" key="2">
    <source>
        <dbReference type="RuleBase" id="RU003679"/>
    </source>
</evidence>
<dbReference type="Proteomes" id="UP000002881">
    <property type="component" value="Chromosome"/>
</dbReference>
<feature type="domain" description="Glycoside hydrolase 35 catalytic" evidence="3">
    <location>
        <begin position="10"/>
        <end position="187"/>
    </location>
</feature>
<dbReference type="GeneID" id="87108189"/>
<dbReference type="RefSeq" id="WP_014731827.1">
    <property type="nucleotide sequence ID" value="NC_017934.1"/>
</dbReference>
<dbReference type="SUPFAM" id="SSF51445">
    <property type="entry name" value="(Trans)glycosidases"/>
    <property type="match status" value="1"/>
</dbReference>
<dbReference type="Pfam" id="PF22369">
    <property type="entry name" value="GLMA_2nd"/>
    <property type="match status" value="1"/>
</dbReference>
<dbReference type="EMBL" id="CP003532">
    <property type="protein sequence ID" value="AFK08095.1"/>
    <property type="molecule type" value="Genomic_DNA"/>
</dbReference>
<dbReference type="KEGG" id="mpg:Theba_2484"/>
<evidence type="ECO:0000259" key="3">
    <source>
        <dbReference type="Pfam" id="PF01301"/>
    </source>
</evidence>
<dbReference type="PANTHER" id="PTHR23421">
    <property type="entry name" value="BETA-GALACTOSIDASE RELATED"/>
    <property type="match status" value="1"/>
</dbReference>
<reference evidence="5 6" key="1">
    <citation type="journal article" date="2012" name="Genome Biol. Evol.">
        <title>Genome Sequence of the Mesophilic Thermotogales Bacterium Mesotoga prima MesG1.Ag.4.2 Reveals the Largest Thermotogales Genome To Date.</title>
        <authorList>
            <person name="Zhaxybayeva O."/>
            <person name="Swithers K.S."/>
            <person name="Foght J."/>
            <person name="Green A.G."/>
            <person name="Bruce D."/>
            <person name="Detter C."/>
            <person name="Han S."/>
            <person name="Teshima H."/>
            <person name="Han J."/>
            <person name="Woyke T."/>
            <person name="Pitluck S."/>
            <person name="Nolan M."/>
            <person name="Ivanova N."/>
            <person name="Pati A."/>
            <person name="Land M.L."/>
            <person name="Dlutek M."/>
            <person name="Doolittle W.F."/>
            <person name="Noll K.M."/>
            <person name="Nesbo C.L."/>
        </authorList>
    </citation>
    <scope>NUCLEOTIDE SEQUENCE [LARGE SCALE GENOMIC DNA]</scope>
    <source>
        <strain evidence="6">mesG1.Ag.4.2</strain>
    </source>
</reference>
<evidence type="ECO:0000313" key="5">
    <source>
        <dbReference type="EMBL" id="AFK08095.1"/>
    </source>
</evidence>
<proteinExistence type="inferred from homology"/>